<name>A0ACD4PHV3_9BACT</name>
<organism evidence="1 2">
    <name type="scientific">Mycoplasmopsis edwardii</name>
    <dbReference type="NCBI Taxonomy" id="53558"/>
    <lineage>
        <taxon>Bacteria</taxon>
        <taxon>Bacillati</taxon>
        <taxon>Mycoplasmatota</taxon>
        <taxon>Mycoplasmoidales</taxon>
        <taxon>Metamycoplasmataceae</taxon>
        <taxon>Mycoplasmopsis</taxon>
    </lineage>
</organism>
<sequence length="142" mass="16953">MKHYKDQDTRFYFEILYAFLTFFSTIIFIGSISSLYSVITKNKDIEYKLINDKLFIKYNIFVLKLINKKFNINLKNNNEINISEIREIKIDSPNKLFKNCLFIKLNNDETYPLFGLSDPTNIKMIIENKIKEELNQDTESKK</sequence>
<keyword evidence="2" id="KW-1185">Reference proteome</keyword>
<dbReference type="EMBL" id="CP114370">
    <property type="protein sequence ID" value="WBP84241.1"/>
    <property type="molecule type" value="Genomic_DNA"/>
</dbReference>
<gene>
    <name evidence="1" type="ORF">Me_995_000215</name>
</gene>
<proteinExistence type="predicted"/>
<evidence type="ECO:0000313" key="1">
    <source>
        <dbReference type="EMBL" id="WBP84241.1"/>
    </source>
</evidence>
<dbReference type="Proteomes" id="UP001213039">
    <property type="component" value="Chromosome"/>
</dbReference>
<protein>
    <submittedName>
        <fullName evidence="1">Uncharacterized protein</fullName>
    </submittedName>
</protein>
<accession>A0ACD4PHV3</accession>
<reference evidence="1" key="1">
    <citation type="submission" date="2022-12" db="EMBL/GenBank/DDBJ databases">
        <authorList>
            <consortium name="Asia Pacific Centre for Animal Health"/>
            <person name="Klose S.M."/>
            <person name="Legione A.R."/>
            <person name="Monotti I."/>
            <person name="Bushell R."/>
            <person name="Marenda M.S."/>
            <person name="Sugiyama T."/>
            <person name="Browning G.F."/>
            <person name="Vaz P.K."/>
        </authorList>
    </citation>
    <scope>NUCLEOTIDE SEQUENCE</scope>
    <source>
        <strain evidence="1">Felid995</strain>
    </source>
</reference>
<evidence type="ECO:0000313" key="2">
    <source>
        <dbReference type="Proteomes" id="UP001213039"/>
    </source>
</evidence>